<evidence type="ECO:0000313" key="1">
    <source>
        <dbReference type="EMBL" id="PGH23977.1"/>
    </source>
</evidence>
<comment type="caution">
    <text evidence="1">The sequence shown here is derived from an EMBL/GenBank/DDBJ whole genome shotgun (WGS) entry which is preliminary data.</text>
</comment>
<evidence type="ECO:0000313" key="2">
    <source>
        <dbReference type="Proteomes" id="UP000224634"/>
    </source>
</evidence>
<dbReference type="EMBL" id="PDNA01000018">
    <property type="protein sequence ID" value="PGH23977.1"/>
    <property type="molecule type" value="Genomic_DNA"/>
</dbReference>
<dbReference type="Proteomes" id="UP000224634">
    <property type="component" value="Unassembled WGS sequence"/>
</dbReference>
<sequence length="61" mass="6979">MSSASSTEDDWLANEDEWFSKDFIGMEVTFPEQQSKWTLDKMVSEAAWCLMVYVPGGNRVP</sequence>
<dbReference type="AlphaFoldDB" id="A0A2B7YTL6"/>
<reference evidence="1 2" key="1">
    <citation type="submission" date="2017-10" db="EMBL/GenBank/DDBJ databases">
        <title>Comparative genomics in systemic dimorphic fungi from Ajellomycetaceae.</title>
        <authorList>
            <person name="Munoz J.F."/>
            <person name="Mcewen J.G."/>
            <person name="Clay O.K."/>
            <person name="Cuomo C.A."/>
        </authorList>
    </citation>
    <scope>NUCLEOTIDE SEQUENCE [LARGE SCALE GENOMIC DNA]</scope>
    <source>
        <strain evidence="1 2">UAMH7299</strain>
    </source>
</reference>
<proteinExistence type="predicted"/>
<accession>A0A2B7YTL6</accession>
<keyword evidence="2" id="KW-1185">Reference proteome</keyword>
<name>A0A2B7YTL6_POLH7</name>
<gene>
    <name evidence="1" type="ORF">AJ80_02039</name>
</gene>
<organism evidence="1 2">
    <name type="scientific">Polytolypa hystricis (strain UAMH7299)</name>
    <dbReference type="NCBI Taxonomy" id="1447883"/>
    <lineage>
        <taxon>Eukaryota</taxon>
        <taxon>Fungi</taxon>
        <taxon>Dikarya</taxon>
        <taxon>Ascomycota</taxon>
        <taxon>Pezizomycotina</taxon>
        <taxon>Eurotiomycetes</taxon>
        <taxon>Eurotiomycetidae</taxon>
        <taxon>Onygenales</taxon>
        <taxon>Onygenales incertae sedis</taxon>
        <taxon>Polytolypa</taxon>
    </lineage>
</organism>
<protein>
    <submittedName>
        <fullName evidence="1">Uncharacterized protein</fullName>
    </submittedName>
</protein>